<comment type="subcellular location">
    <subcellularLocation>
        <location evidence="2">Cell membrane</location>
        <topology evidence="2">Multi-pass membrane protein</topology>
    </subcellularLocation>
</comment>
<comment type="caution">
    <text evidence="14">The sequence shown here is derived from an EMBL/GenBank/DDBJ whole genome shotgun (WGS) entry which is preliminary data.</text>
</comment>
<dbReference type="InterPro" id="IPR003661">
    <property type="entry name" value="HisK_dim/P_dom"/>
</dbReference>
<dbReference type="Gene3D" id="1.10.287.130">
    <property type="match status" value="1"/>
</dbReference>
<dbReference type="SUPFAM" id="SSF47384">
    <property type="entry name" value="Homodimeric domain of signal transducing histidine kinase"/>
    <property type="match status" value="1"/>
</dbReference>
<evidence type="ECO:0000313" key="14">
    <source>
        <dbReference type="EMBL" id="MFG6448071.1"/>
    </source>
</evidence>
<evidence type="ECO:0000259" key="13">
    <source>
        <dbReference type="PROSITE" id="PS50885"/>
    </source>
</evidence>
<dbReference type="Proteomes" id="UP001606099">
    <property type="component" value="Unassembled WGS sequence"/>
</dbReference>
<name>A0ABW7FUR3_9BURK</name>
<dbReference type="InterPro" id="IPR050980">
    <property type="entry name" value="2C_sensor_his_kinase"/>
</dbReference>
<evidence type="ECO:0000256" key="2">
    <source>
        <dbReference type="ARBA" id="ARBA00004651"/>
    </source>
</evidence>
<dbReference type="Gene3D" id="3.30.565.10">
    <property type="entry name" value="Histidine kinase-like ATPase, C-terminal domain"/>
    <property type="match status" value="1"/>
</dbReference>
<dbReference type="Pfam" id="PF00512">
    <property type="entry name" value="HisKA"/>
    <property type="match status" value="1"/>
</dbReference>
<dbReference type="CDD" id="cd00075">
    <property type="entry name" value="HATPase"/>
    <property type="match status" value="1"/>
</dbReference>
<gene>
    <name evidence="14" type="ORF">ACG0Z6_07385</name>
</gene>
<dbReference type="PRINTS" id="PR00344">
    <property type="entry name" value="BCTRLSENSOR"/>
</dbReference>
<evidence type="ECO:0000256" key="10">
    <source>
        <dbReference type="SAM" id="MobiDB-lite"/>
    </source>
</evidence>
<organism evidence="14 15">
    <name type="scientific">Roseateles rivi</name>
    <dbReference type="NCBI Taxonomy" id="3299028"/>
    <lineage>
        <taxon>Bacteria</taxon>
        <taxon>Pseudomonadati</taxon>
        <taxon>Pseudomonadota</taxon>
        <taxon>Betaproteobacteria</taxon>
        <taxon>Burkholderiales</taxon>
        <taxon>Sphaerotilaceae</taxon>
        <taxon>Roseateles</taxon>
    </lineage>
</organism>
<dbReference type="Gene3D" id="1.10.8.500">
    <property type="entry name" value="HAMP domain in histidine kinase"/>
    <property type="match status" value="1"/>
</dbReference>
<dbReference type="Pfam" id="PF02518">
    <property type="entry name" value="HATPase_c"/>
    <property type="match status" value="1"/>
</dbReference>
<accession>A0ABW7FUR3</accession>
<dbReference type="SUPFAM" id="SSF55874">
    <property type="entry name" value="ATPase domain of HSP90 chaperone/DNA topoisomerase II/histidine kinase"/>
    <property type="match status" value="1"/>
</dbReference>
<feature type="transmembrane region" description="Helical" evidence="11">
    <location>
        <begin position="179"/>
        <end position="201"/>
    </location>
</feature>
<dbReference type="InterPro" id="IPR005467">
    <property type="entry name" value="His_kinase_dom"/>
</dbReference>
<evidence type="ECO:0000256" key="4">
    <source>
        <dbReference type="ARBA" id="ARBA00022475"/>
    </source>
</evidence>
<reference evidence="14 15" key="1">
    <citation type="submission" date="2024-08" db="EMBL/GenBank/DDBJ databases">
        <authorList>
            <person name="Lu H."/>
        </authorList>
    </citation>
    <scope>NUCLEOTIDE SEQUENCE [LARGE SCALE GENOMIC DNA]</scope>
    <source>
        <strain evidence="14 15">BYS180W</strain>
    </source>
</reference>
<keyword evidence="5" id="KW-0597">Phosphoprotein</keyword>
<dbReference type="InterPro" id="IPR003594">
    <property type="entry name" value="HATPase_dom"/>
</dbReference>
<keyword evidence="6" id="KW-0808">Transferase</keyword>
<dbReference type="PROSITE" id="PS50885">
    <property type="entry name" value="HAMP"/>
    <property type="match status" value="1"/>
</dbReference>
<keyword evidence="8" id="KW-0418">Kinase</keyword>
<protein>
    <recommendedName>
        <fullName evidence="3">histidine kinase</fullName>
        <ecNumber evidence="3">2.7.13.3</ecNumber>
    </recommendedName>
</protein>
<dbReference type="CDD" id="cd06225">
    <property type="entry name" value="HAMP"/>
    <property type="match status" value="1"/>
</dbReference>
<keyword evidence="15" id="KW-1185">Reference proteome</keyword>
<keyword evidence="11" id="KW-0472">Membrane</keyword>
<feature type="domain" description="Histidine kinase" evidence="12">
    <location>
        <begin position="262"/>
        <end position="464"/>
    </location>
</feature>
<feature type="region of interest" description="Disordered" evidence="10">
    <location>
        <begin position="124"/>
        <end position="150"/>
    </location>
</feature>
<dbReference type="PANTHER" id="PTHR44936:SF10">
    <property type="entry name" value="SENSOR PROTEIN RSTB"/>
    <property type="match status" value="1"/>
</dbReference>
<evidence type="ECO:0000256" key="6">
    <source>
        <dbReference type="ARBA" id="ARBA00022679"/>
    </source>
</evidence>
<sequence length="465" mass="50348">MKTLYLRIYLTVLVVLALFGAASAWLFHGHLQQERSQFETVARERFAGMAMLLERTLPPAHAPAGEQQQALSEWAQRLSMALALEDAQGQDLASSAQFERRSKRPGVLVLRFPLSDGRVLLVARNPRPGPGREPAPEGGPEGMPGKAPRADAEGSNLFPALGQLQVALPPWLARTPNPAVSLVTVLVLLFVGVAAGAYPVVRRLTRRLEALKAGVEQFGAGDLSRRVDEHGRDEVAALAVSFNQAAQRIEGLLAAQRDLLANASHELRSPLTRLKMALSLLPDSPSQAQARLREEIHTDIAELDALVDEILLSSRLNNHEPLLRRQALELGGVLAEEGARSGVELQCEASPTVWADERLLRRAMRNLLENAQRYGGGDVSLTLQLQDGQAEIQVCDRGPGVPEALRERIFEAFFRLSGHAEVAGGVGLGLHLVRQIAQAHEGSVRCLAREGGGSCFVLRLPLGSA</sequence>
<keyword evidence="4" id="KW-1003">Cell membrane</keyword>
<evidence type="ECO:0000313" key="15">
    <source>
        <dbReference type="Proteomes" id="UP001606099"/>
    </source>
</evidence>
<dbReference type="InterPro" id="IPR036097">
    <property type="entry name" value="HisK_dim/P_sf"/>
</dbReference>
<dbReference type="CDD" id="cd00082">
    <property type="entry name" value="HisKA"/>
    <property type="match status" value="1"/>
</dbReference>
<dbReference type="SMART" id="SM00388">
    <property type="entry name" value="HisKA"/>
    <property type="match status" value="1"/>
</dbReference>
<dbReference type="RefSeq" id="WP_394460019.1">
    <property type="nucleotide sequence ID" value="NZ_JBIGHZ010000003.1"/>
</dbReference>
<dbReference type="PANTHER" id="PTHR44936">
    <property type="entry name" value="SENSOR PROTEIN CREC"/>
    <property type="match status" value="1"/>
</dbReference>
<comment type="catalytic activity">
    <reaction evidence="1">
        <text>ATP + protein L-histidine = ADP + protein N-phospho-L-histidine.</text>
        <dbReference type="EC" id="2.7.13.3"/>
    </reaction>
</comment>
<evidence type="ECO:0000259" key="12">
    <source>
        <dbReference type="PROSITE" id="PS50109"/>
    </source>
</evidence>
<dbReference type="InterPro" id="IPR004358">
    <property type="entry name" value="Sig_transdc_His_kin-like_C"/>
</dbReference>
<dbReference type="EC" id="2.7.13.3" evidence="3"/>
<dbReference type="GO" id="GO:0005524">
    <property type="term" value="F:ATP binding"/>
    <property type="evidence" value="ECO:0007669"/>
    <property type="project" value="UniProtKB-KW"/>
</dbReference>
<evidence type="ECO:0000256" key="7">
    <source>
        <dbReference type="ARBA" id="ARBA00022741"/>
    </source>
</evidence>
<keyword evidence="9 14" id="KW-0067">ATP-binding</keyword>
<feature type="domain" description="HAMP" evidence="13">
    <location>
        <begin position="202"/>
        <end position="254"/>
    </location>
</feature>
<dbReference type="SMART" id="SM00387">
    <property type="entry name" value="HATPase_c"/>
    <property type="match status" value="1"/>
</dbReference>
<evidence type="ECO:0000256" key="5">
    <source>
        <dbReference type="ARBA" id="ARBA00022553"/>
    </source>
</evidence>
<dbReference type="Pfam" id="PF00672">
    <property type="entry name" value="HAMP"/>
    <property type="match status" value="1"/>
</dbReference>
<keyword evidence="11" id="KW-0812">Transmembrane</keyword>
<keyword evidence="11" id="KW-1133">Transmembrane helix</keyword>
<evidence type="ECO:0000256" key="1">
    <source>
        <dbReference type="ARBA" id="ARBA00000085"/>
    </source>
</evidence>
<dbReference type="InterPro" id="IPR036890">
    <property type="entry name" value="HATPase_C_sf"/>
</dbReference>
<dbReference type="InterPro" id="IPR003660">
    <property type="entry name" value="HAMP_dom"/>
</dbReference>
<evidence type="ECO:0000256" key="11">
    <source>
        <dbReference type="SAM" id="Phobius"/>
    </source>
</evidence>
<proteinExistence type="predicted"/>
<dbReference type="SUPFAM" id="SSF158472">
    <property type="entry name" value="HAMP domain-like"/>
    <property type="match status" value="1"/>
</dbReference>
<dbReference type="SMART" id="SM00304">
    <property type="entry name" value="HAMP"/>
    <property type="match status" value="1"/>
</dbReference>
<dbReference type="PROSITE" id="PS50109">
    <property type="entry name" value="HIS_KIN"/>
    <property type="match status" value="1"/>
</dbReference>
<evidence type="ECO:0000256" key="8">
    <source>
        <dbReference type="ARBA" id="ARBA00022777"/>
    </source>
</evidence>
<dbReference type="EMBL" id="JBIGHZ010000003">
    <property type="protein sequence ID" value="MFG6448071.1"/>
    <property type="molecule type" value="Genomic_DNA"/>
</dbReference>
<evidence type="ECO:0000256" key="9">
    <source>
        <dbReference type="ARBA" id="ARBA00022840"/>
    </source>
</evidence>
<evidence type="ECO:0000256" key="3">
    <source>
        <dbReference type="ARBA" id="ARBA00012438"/>
    </source>
</evidence>
<keyword evidence="7" id="KW-0547">Nucleotide-binding</keyword>